<keyword evidence="6 10" id="KW-0812">Transmembrane</keyword>
<keyword evidence="4" id="KW-1003">Cell membrane</keyword>
<evidence type="ECO:0000256" key="5">
    <source>
        <dbReference type="ARBA" id="ARBA00022500"/>
    </source>
</evidence>
<keyword evidence="8 10" id="KW-1133">Transmembrane helix</keyword>
<evidence type="ECO:0000256" key="1">
    <source>
        <dbReference type="ARBA" id="ARBA00002254"/>
    </source>
</evidence>
<evidence type="ECO:0000256" key="10">
    <source>
        <dbReference type="RuleBase" id="RU364125"/>
    </source>
</evidence>
<dbReference type="Pfam" id="PF03748">
    <property type="entry name" value="FliL"/>
    <property type="match status" value="1"/>
</dbReference>
<keyword evidence="10" id="KW-0997">Cell inner membrane</keyword>
<sequence length="171" mass="19361">MADNDDMDDDLDVDELGELEEKRLSGKKIVLFGGAALGLVVLIVIAAMLFFGGSKKEEPDPEELAAKEKVELIFIDLPEFVVNLNTGERQQQFLRARVSLEVDRESARAAVEEKMPRVIDDFQVYLRELRVQDLNGSAGLYRLKEELLVRINRSVAPVEVKDVLFREMLVQ</sequence>
<keyword evidence="9 10" id="KW-0472">Membrane</keyword>
<evidence type="ECO:0000256" key="8">
    <source>
        <dbReference type="ARBA" id="ARBA00022989"/>
    </source>
</evidence>
<evidence type="ECO:0000313" key="11">
    <source>
        <dbReference type="EMBL" id="GGO06173.1"/>
    </source>
</evidence>
<name>A0ABQ2L9W3_9PROT</name>
<organism evidence="11 12">
    <name type="scientific">Iodidimonas muriae</name>
    <dbReference type="NCBI Taxonomy" id="261467"/>
    <lineage>
        <taxon>Bacteria</taxon>
        <taxon>Pseudomonadati</taxon>
        <taxon>Pseudomonadota</taxon>
        <taxon>Alphaproteobacteria</taxon>
        <taxon>Iodidimonadales</taxon>
        <taxon>Iodidimonadaceae</taxon>
        <taxon>Iodidimonas</taxon>
    </lineage>
</organism>
<dbReference type="PANTHER" id="PTHR35091">
    <property type="entry name" value="FLAGELLAR PROTEIN FLIL"/>
    <property type="match status" value="1"/>
</dbReference>
<gene>
    <name evidence="11" type="ORF">GCM10007972_04220</name>
</gene>
<comment type="similarity">
    <text evidence="3 10">Belongs to the FliL family.</text>
</comment>
<keyword evidence="12" id="KW-1185">Reference proteome</keyword>
<proteinExistence type="inferred from homology"/>
<protein>
    <recommendedName>
        <fullName evidence="10">Flagellar protein FliL</fullName>
    </recommendedName>
</protein>
<dbReference type="Proteomes" id="UP000602381">
    <property type="component" value="Unassembled WGS sequence"/>
</dbReference>
<dbReference type="EMBL" id="BMOV01000001">
    <property type="protein sequence ID" value="GGO06173.1"/>
    <property type="molecule type" value="Genomic_DNA"/>
</dbReference>
<evidence type="ECO:0000256" key="7">
    <source>
        <dbReference type="ARBA" id="ARBA00022779"/>
    </source>
</evidence>
<evidence type="ECO:0000256" key="6">
    <source>
        <dbReference type="ARBA" id="ARBA00022692"/>
    </source>
</evidence>
<dbReference type="RefSeq" id="WP_229773468.1">
    <property type="nucleotide sequence ID" value="NZ_BMOV01000001.1"/>
</dbReference>
<reference evidence="12" key="1">
    <citation type="journal article" date="2019" name="Int. J. Syst. Evol. Microbiol.">
        <title>The Global Catalogue of Microorganisms (GCM) 10K type strain sequencing project: providing services to taxonomists for standard genome sequencing and annotation.</title>
        <authorList>
            <consortium name="The Broad Institute Genomics Platform"/>
            <consortium name="The Broad Institute Genome Sequencing Center for Infectious Disease"/>
            <person name="Wu L."/>
            <person name="Ma J."/>
        </authorList>
    </citation>
    <scope>NUCLEOTIDE SEQUENCE [LARGE SCALE GENOMIC DNA]</scope>
    <source>
        <strain evidence="12">JCM 17843</strain>
    </source>
</reference>
<evidence type="ECO:0000256" key="3">
    <source>
        <dbReference type="ARBA" id="ARBA00008281"/>
    </source>
</evidence>
<evidence type="ECO:0000256" key="2">
    <source>
        <dbReference type="ARBA" id="ARBA00004162"/>
    </source>
</evidence>
<keyword evidence="7 10" id="KW-0283">Flagellar rotation</keyword>
<feature type="transmembrane region" description="Helical" evidence="10">
    <location>
        <begin position="29"/>
        <end position="51"/>
    </location>
</feature>
<comment type="caution">
    <text evidence="11">The sequence shown here is derived from an EMBL/GenBank/DDBJ whole genome shotgun (WGS) entry which is preliminary data.</text>
</comment>
<evidence type="ECO:0000313" key="12">
    <source>
        <dbReference type="Proteomes" id="UP000602381"/>
    </source>
</evidence>
<dbReference type="PANTHER" id="PTHR35091:SF2">
    <property type="entry name" value="FLAGELLAR PROTEIN FLIL"/>
    <property type="match status" value="1"/>
</dbReference>
<comment type="subcellular location">
    <subcellularLocation>
        <location evidence="10">Cell inner membrane</location>
    </subcellularLocation>
    <subcellularLocation>
        <location evidence="2">Cell membrane</location>
        <topology evidence="2">Single-pass membrane protein</topology>
    </subcellularLocation>
</comment>
<comment type="function">
    <text evidence="1 10">Controls the rotational direction of flagella during chemotaxis.</text>
</comment>
<keyword evidence="5 10" id="KW-0145">Chemotaxis</keyword>
<accession>A0ABQ2L9W3</accession>
<evidence type="ECO:0000256" key="9">
    <source>
        <dbReference type="ARBA" id="ARBA00023136"/>
    </source>
</evidence>
<dbReference type="InterPro" id="IPR005503">
    <property type="entry name" value="FliL"/>
</dbReference>
<evidence type="ECO:0000256" key="4">
    <source>
        <dbReference type="ARBA" id="ARBA00022475"/>
    </source>
</evidence>